<accession>A0A0A9GS00</accession>
<name>A0A0A9GS00_ARUDO</name>
<protein>
    <submittedName>
        <fullName evidence="1">Uncharacterized protein</fullName>
    </submittedName>
</protein>
<sequence>MSNPLNRSNAFASSNNCTNQHHTTIFEFQQSLIS</sequence>
<reference evidence="1" key="1">
    <citation type="submission" date="2014-09" db="EMBL/GenBank/DDBJ databases">
        <authorList>
            <person name="Magalhaes I.L.F."/>
            <person name="Oliveira U."/>
            <person name="Santos F.R."/>
            <person name="Vidigal T.H.D.A."/>
            <person name="Brescovit A.D."/>
            <person name="Santos A.J."/>
        </authorList>
    </citation>
    <scope>NUCLEOTIDE SEQUENCE</scope>
    <source>
        <tissue evidence="1">Shoot tissue taken approximately 20 cm above the soil surface</tissue>
    </source>
</reference>
<evidence type="ECO:0000313" key="1">
    <source>
        <dbReference type="EMBL" id="JAE27940.1"/>
    </source>
</evidence>
<dbReference type="AlphaFoldDB" id="A0A0A9GS00"/>
<proteinExistence type="predicted"/>
<dbReference type="EMBL" id="GBRH01169956">
    <property type="protein sequence ID" value="JAE27940.1"/>
    <property type="molecule type" value="Transcribed_RNA"/>
</dbReference>
<reference evidence="1" key="2">
    <citation type="journal article" date="2015" name="Data Brief">
        <title>Shoot transcriptome of the giant reed, Arundo donax.</title>
        <authorList>
            <person name="Barrero R.A."/>
            <person name="Guerrero F.D."/>
            <person name="Moolhuijzen P."/>
            <person name="Goolsby J.A."/>
            <person name="Tidwell J."/>
            <person name="Bellgard S.E."/>
            <person name="Bellgard M.I."/>
        </authorList>
    </citation>
    <scope>NUCLEOTIDE SEQUENCE</scope>
    <source>
        <tissue evidence="1">Shoot tissue taken approximately 20 cm above the soil surface</tissue>
    </source>
</reference>
<organism evidence="1">
    <name type="scientific">Arundo donax</name>
    <name type="common">Giant reed</name>
    <name type="synonym">Donax arundinaceus</name>
    <dbReference type="NCBI Taxonomy" id="35708"/>
    <lineage>
        <taxon>Eukaryota</taxon>
        <taxon>Viridiplantae</taxon>
        <taxon>Streptophyta</taxon>
        <taxon>Embryophyta</taxon>
        <taxon>Tracheophyta</taxon>
        <taxon>Spermatophyta</taxon>
        <taxon>Magnoliopsida</taxon>
        <taxon>Liliopsida</taxon>
        <taxon>Poales</taxon>
        <taxon>Poaceae</taxon>
        <taxon>PACMAD clade</taxon>
        <taxon>Arundinoideae</taxon>
        <taxon>Arundineae</taxon>
        <taxon>Arundo</taxon>
    </lineage>
</organism>